<dbReference type="Pfam" id="PF23562">
    <property type="entry name" value="AMP-binding_C_3"/>
    <property type="match status" value="1"/>
</dbReference>
<organism evidence="4 5">
    <name type="scientific">Marivibrio halodurans</name>
    <dbReference type="NCBI Taxonomy" id="2039722"/>
    <lineage>
        <taxon>Bacteria</taxon>
        <taxon>Pseudomonadati</taxon>
        <taxon>Pseudomonadota</taxon>
        <taxon>Alphaproteobacteria</taxon>
        <taxon>Rhodospirillales</taxon>
        <taxon>Rhodospirillaceae</taxon>
        <taxon>Marivibrio</taxon>
    </lineage>
</organism>
<evidence type="ECO:0000256" key="2">
    <source>
        <dbReference type="ARBA" id="ARBA00022840"/>
    </source>
</evidence>
<dbReference type="GO" id="GO:0004467">
    <property type="term" value="F:long-chain fatty acid-CoA ligase activity"/>
    <property type="evidence" value="ECO:0007669"/>
    <property type="project" value="TreeGrafter"/>
</dbReference>
<evidence type="ECO:0000259" key="3">
    <source>
        <dbReference type="Pfam" id="PF00501"/>
    </source>
</evidence>
<dbReference type="Gene3D" id="3.40.50.12780">
    <property type="entry name" value="N-terminal domain of ligase-like"/>
    <property type="match status" value="1"/>
</dbReference>
<protein>
    <submittedName>
        <fullName evidence="4">Long-chain fatty acid--CoA ligase</fullName>
    </submittedName>
</protein>
<reference evidence="4" key="1">
    <citation type="submission" date="2021-04" db="EMBL/GenBank/DDBJ databases">
        <authorList>
            <person name="Zhang D.-C."/>
        </authorList>
    </citation>
    <scope>NUCLEOTIDE SEQUENCE</scope>
    <source>
        <strain evidence="4">CGMCC 1.15697</strain>
    </source>
</reference>
<evidence type="ECO:0000313" key="4">
    <source>
        <dbReference type="EMBL" id="MBP5856675.1"/>
    </source>
</evidence>
<dbReference type="RefSeq" id="WP_210681236.1">
    <property type="nucleotide sequence ID" value="NZ_JAGMWN010000002.1"/>
</dbReference>
<gene>
    <name evidence="4" type="ORF">KAJ83_06620</name>
</gene>
<dbReference type="EMBL" id="JAGMWN010000002">
    <property type="protein sequence ID" value="MBP5856675.1"/>
    <property type="molecule type" value="Genomic_DNA"/>
</dbReference>
<dbReference type="AlphaFoldDB" id="A0A8J7RYE7"/>
<dbReference type="Pfam" id="PF00501">
    <property type="entry name" value="AMP-binding"/>
    <property type="match status" value="1"/>
</dbReference>
<keyword evidence="2" id="KW-0067">ATP-binding</keyword>
<comment type="caution">
    <text evidence="4">The sequence shown here is derived from an EMBL/GenBank/DDBJ whole genome shotgun (WGS) entry which is preliminary data.</text>
</comment>
<keyword evidence="4" id="KW-0436">Ligase</keyword>
<dbReference type="GO" id="GO:0016020">
    <property type="term" value="C:membrane"/>
    <property type="evidence" value="ECO:0007669"/>
    <property type="project" value="TreeGrafter"/>
</dbReference>
<dbReference type="InterPro" id="IPR042099">
    <property type="entry name" value="ANL_N_sf"/>
</dbReference>
<evidence type="ECO:0000313" key="5">
    <source>
        <dbReference type="Proteomes" id="UP000672602"/>
    </source>
</evidence>
<feature type="domain" description="AMP-dependent synthetase/ligase" evidence="3">
    <location>
        <begin position="14"/>
        <end position="427"/>
    </location>
</feature>
<proteinExistence type="predicted"/>
<dbReference type="PANTHER" id="PTHR43272:SF33">
    <property type="entry name" value="AMP-BINDING DOMAIN-CONTAINING PROTEIN-RELATED"/>
    <property type="match status" value="1"/>
</dbReference>
<dbReference type="GO" id="GO:0005524">
    <property type="term" value="F:ATP binding"/>
    <property type="evidence" value="ECO:0007669"/>
    <property type="project" value="UniProtKB-KW"/>
</dbReference>
<dbReference type="Proteomes" id="UP000672602">
    <property type="component" value="Unassembled WGS sequence"/>
</dbReference>
<keyword evidence="5" id="KW-1185">Reference proteome</keyword>
<name>A0A8J7RYE7_9PROT</name>
<evidence type="ECO:0000256" key="1">
    <source>
        <dbReference type="ARBA" id="ARBA00022741"/>
    </source>
</evidence>
<dbReference type="CDD" id="cd05907">
    <property type="entry name" value="VL_LC_FACS_like"/>
    <property type="match status" value="1"/>
</dbReference>
<keyword evidence="1" id="KW-0547">Nucleotide-binding</keyword>
<dbReference type="PANTHER" id="PTHR43272">
    <property type="entry name" value="LONG-CHAIN-FATTY-ACID--COA LIGASE"/>
    <property type="match status" value="1"/>
</dbReference>
<dbReference type="SUPFAM" id="SSF56801">
    <property type="entry name" value="Acetyl-CoA synthetase-like"/>
    <property type="match status" value="1"/>
</dbReference>
<accession>A0A8J7RYE7</accession>
<dbReference type="InterPro" id="IPR000873">
    <property type="entry name" value="AMP-dep_synth/lig_dom"/>
</dbReference>
<sequence length="599" mass="65650">MIDYGALRTLPELFFTQADRYDERPYLIAKRDGVWREQSWREVEARVAGFAAALDSWGLESGDRVALVAENRPEWTIADLAVMVAGGVTVPTYTTNTVENHVHVLRDSGARIAIVSTGQLARRLLPACVEAGIDTVIAMEPLAEVPDNITVHDFEAMVAQHRGAEATARARARAVEPARSDMACIIYTSGTGGAPTGVMLSHGNMICNVMGADHFLRTLPGLTEGEEVFLSFLPLSHSYEHTVGQFIPMSIGAQVYYAESLDRLVQNIAEVRPTIMTAVPRLYESIRGRVLHGAAQAGGLKEKLLHKAVAVGTRRHDGTMTLCDRLIDPVLTKLVRRKVQDRFGGRLKAFVSGGAPLNPDVGKFFIALGMRVLQGYGQTESAPVVSVNLPHNNKLDTVGPPLKGVEVRIAEDGEILVRGELVMLGYWNQPEKSAETVKDGWLHTGDVGELDDEGYLRITDRKKDIIVNSGGDNVSPQRVEGVMALAPEIGQIMVHGDKRPHLVGLVVPDAEWLGNWARENGKSSGDLAELSDDPDLHKAVAAAVERCNKDLSVTERVRRVILAEEPFSVENAMLTPSMKIRRHVIKQHYLDRLEALYGR</sequence>